<evidence type="ECO:0000313" key="4">
    <source>
        <dbReference type="Proteomes" id="UP000283458"/>
    </source>
</evidence>
<dbReference type="Gene3D" id="3.40.50.2300">
    <property type="match status" value="1"/>
</dbReference>
<evidence type="ECO:0000313" key="3">
    <source>
        <dbReference type="EMBL" id="RJF81838.1"/>
    </source>
</evidence>
<dbReference type="PANTHER" id="PTHR43428">
    <property type="entry name" value="ARSENATE REDUCTASE"/>
    <property type="match status" value="1"/>
</dbReference>
<dbReference type="RefSeq" id="WP_119831924.1">
    <property type="nucleotide sequence ID" value="NZ_QYUL01000002.1"/>
</dbReference>
<evidence type="ECO:0000256" key="1">
    <source>
        <dbReference type="ARBA" id="ARBA00022849"/>
    </source>
</evidence>
<name>A0A418VXE6_9PROT</name>
<sequence length="183" mass="19792">MTDRVFNVLFLCTHNSARSVMAECILNRIGRGRFRAFSAGSMPSGQINPQVKALLERLGYPLADARSKSWDEFAAAGAPTMDFVFTVCDNAAGEVCPIWPGMPMTAHWGFPDPSSAEGTPAEKAAVTAAVYGQIERRLRAFAALPLDTLDRMAIKRRLTDMADGHADDGHADVQADHAPETAQ</sequence>
<protein>
    <submittedName>
        <fullName evidence="3">Arsenate reductase ArsC</fullName>
    </submittedName>
</protein>
<dbReference type="OrthoDB" id="9793058at2"/>
<dbReference type="GO" id="GO:0046685">
    <property type="term" value="P:response to arsenic-containing substance"/>
    <property type="evidence" value="ECO:0007669"/>
    <property type="project" value="UniProtKB-KW"/>
</dbReference>
<dbReference type="EMBL" id="QYUL01000002">
    <property type="protein sequence ID" value="RJF81838.1"/>
    <property type="molecule type" value="Genomic_DNA"/>
</dbReference>
<organism evidence="3 4">
    <name type="scientific">Azospirillum cavernae</name>
    <dbReference type="NCBI Taxonomy" id="2320860"/>
    <lineage>
        <taxon>Bacteria</taxon>
        <taxon>Pseudomonadati</taxon>
        <taxon>Pseudomonadota</taxon>
        <taxon>Alphaproteobacteria</taxon>
        <taxon>Rhodospirillales</taxon>
        <taxon>Azospirillaceae</taxon>
        <taxon>Azospirillum</taxon>
    </lineage>
</organism>
<dbReference type="PANTHER" id="PTHR43428:SF1">
    <property type="entry name" value="ARSENATE REDUCTASE"/>
    <property type="match status" value="1"/>
</dbReference>
<keyword evidence="4" id="KW-1185">Reference proteome</keyword>
<comment type="caution">
    <text evidence="3">The sequence shown here is derived from an EMBL/GenBank/DDBJ whole genome shotgun (WGS) entry which is preliminary data.</text>
</comment>
<dbReference type="SMART" id="SM00226">
    <property type="entry name" value="LMWPc"/>
    <property type="match status" value="1"/>
</dbReference>
<dbReference type="CDD" id="cd16345">
    <property type="entry name" value="LMWP_ArsC"/>
    <property type="match status" value="1"/>
</dbReference>
<dbReference type="SUPFAM" id="SSF52788">
    <property type="entry name" value="Phosphotyrosine protein phosphatases I"/>
    <property type="match status" value="1"/>
</dbReference>
<evidence type="ECO:0000259" key="2">
    <source>
        <dbReference type="SMART" id="SM00226"/>
    </source>
</evidence>
<dbReference type="Pfam" id="PF01451">
    <property type="entry name" value="LMWPc"/>
    <property type="match status" value="1"/>
</dbReference>
<dbReference type="AlphaFoldDB" id="A0A418VXE6"/>
<accession>A0A418VXE6</accession>
<dbReference type="InterPro" id="IPR023485">
    <property type="entry name" value="Ptyr_pPase"/>
</dbReference>
<dbReference type="InterPro" id="IPR036196">
    <property type="entry name" value="Ptyr_pPase_sf"/>
</dbReference>
<feature type="domain" description="Phosphotyrosine protein phosphatase I" evidence="2">
    <location>
        <begin position="6"/>
        <end position="144"/>
    </location>
</feature>
<gene>
    <name evidence="3" type="ORF">D3877_17205</name>
</gene>
<proteinExistence type="predicted"/>
<reference evidence="3 4" key="1">
    <citation type="submission" date="2018-09" db="EMBL/GenBank/DDBJ databases">
        <authorList>
            <person name="Zhu H."/>
        </authorList>
    </citation>
    <scope>NUCLEOTIDE SEQUENCE [LARGE SCALE GENOMIC DNA]</scope>
    <source>
        <strain evidence="3 4">K2W22B-5</strain>
    </source>
</reference>
<keyword evidence="1" id="KW-0059">Arsenical resistance</keyword>
<dbReference type="Proteomes" id="UP000283458">
    <property type="component" value="Unassembled WGS sequence"/>
</dbReference>